<keyword evidence="10" id="KW-1185">Reference proteome</keyword>
<dbReference type="InterPro" id="IPR003661">
    <property type="entry name" value="HisK_dim/P_dom"/>
</dbReference>
<evidence type="ECO:0000256" key="5">
    <source>
        <dbReference type="ARBA" id="ARBA00022679"/>
    </source>
</evidence>
<dbReference type="PROSITE" id="PS50109">
    <property type="entry name" value="HIS_KIN"/>
    <property type="match status" value="1"/>
</dbReference>
<dbReference type="GO" id="GO:0004721">
    <property type="term" value="F:phosphoprotein phosphatase activity"/>
    <property type="evidence" value="ECO:0007669"/>
    <property type="project" value="TreeGrafter"/>
</dbReference>
<evidence type="ECO:0000259" key="8">
    <source>
        <dbReference type="PROSITE" id="PS50109"/>
    </source>
</evidence>
<gene>
    <name evidence="9" type="ORF">HGG79_06395</name>
</gene>
<dbReference type="FunFam" id="3.30.565.10:FF:000006">
    <property type="entry name" value="Sensor histidine kinase WalK"/>
    <property type="match status" value="1"/>
</dbReference>
<evidence type="ECO:0000256" key="3">
    <source>
        <dbReference type="ARBA" id="ARBA00012438"/>
    </source>
</evidence>
<comment type="catalytic activity">
    <reaction evidence="1">
        <text>ATP + protein L-histidine = ADP + protein N-phospho-L-histidine.</text>
        <dbReference type="EC" id="2.7.13.3"/>
    </reaction>
</comment>
<dbReference type="AlphaFoldDB" id="A0A923IZJ7"/>
<evidence type="ECO:0000313" key="9">
    <source>
        <dbReference type="EMBL" id="MBC2397406.1"/>
    </source>
</evidence>
<proteinExistence type="predicted"/>
<keyword evidence="5" id="KW-0808">Transferase</keyword>
<dbReference type="GO" id="GO:0016036">
    <property type="term" value="P:cellular response to phosphate starvation"/>
    <property type="evidence" value="ECO:0007669"/>
    <property type="project" value="TreeGrafter"/>
</dbReference>
<dbReference type="Pfam" id="PF02518">
    <property type="entry name" value="HATPase_c"/>
    <property type="match status" value="1"/>
</dbReference>
<dbReference type="SUPFAM" id="SSF47384">
    <property type="entry name" value="Homodimeric domain of signal transducing histidine kinase"/>
    <property type="match status" value="1"/>
</dbReference>
<dbReference type="PANTHER" id="PTHR45453">
    <property type="entry name" value="PHOSPHATE REGULON SENSOR PROTEIN PHOR"/>
    <property type="match status" value="1"/>
</dbReference>
<evidence type="ECO:0000256" key="1">
    <source>
        <dbReference type="ARBA" id="ARBA00000085"/>
    </source>
</evidence>
<dbReference type="GO" id="GO:0000155">
    <property type="term" value="F:phosphorelay sensor kinase activity"/>
    <property type="evidence" value="ECO:0007669"/>
    <property type="project" value="InterPro"/>
</dbReference>
<reference evidence="9 10" key="1">
    <citation type="submission" date="2020-04" db="EMBL/GenBank/DDBJ databases">
        <title>Genomic insights into acetone-butanol-ethanol (ABE) fermentation by sequencing solventogenic clostridia strains.</title>
        <authorList>
            <person name="Brown S."/>
        </authorList>
    </citation>
    <scope>NUCLEOTIDE SEQUENCE [LARGE SCALE GENOMIC DNA]</scope>
    <source>
        <strain evidence="9 10">DJ011</strain>
    </source>
</reference>
<dbReference type="GO" id="GO:0005886">
    <property type="term" value="C:plasma membrane"/>
    <property type="evidence" value="ECO:0007669"/>
    <property type="project" value="TreeGrafter"/>
</dbReference>
<sequence>MILNVTLGILFCLALLFGITCFAKLIDVKRQLKDMTDALNDIKSGNGNRKILAASNELTAGLSYKMNEIVYRYEEQLSQLKAADESNRQLMTSLSHDVRTPLTTLIGYLDAIHRGIVAGKEHEDYLEIARRKAHDLKDYIDILFDWFKLNSSEFALSIEQVEIAELTRNILKDWIPIFEENHLDYEIEIPEKPLFAKVDLDGYARIINNLVQNVLSHSQATRIKIEMAKKVKEIEIRIVDNGIGIEKTDLQHIFERLYKCDKGRSDKGSGLGLSIVQQMVEKMDGKITVQSEPNQYTVFAVCLPLKN</sequence>
<evidence type="ECO:0000256" key="4">
    <source>
        <dbReference type="ARBA" id="ARBA00022553"/>
    </source>
</evidence>
<dbReference type="Gene3D" id="3.30.565.10">
    <property type="entry name" value="Histidine kinase-like ATPase, C-terminal domain"/>
    <property type="match status" value="1"/>
</dbReference>
<dbReference type="SUPFAM" id="SSF55874">
    <property type="entry name" value="ATPase domain of HSP90 chaperone/DNA topoisomerase II/histidine kinase"/>
    <property type="match status" value="1"/>
</dbReference>
<dbReference type="RefSeq" id="WP_035145288.1">
    <property type="nucleotide sequence ID" value="NZ_JAAZWO010000006.1"/>
</dbReference>
<evidence type="ECO:0000256" key="6">
    <source>
        <dbReference type="ARBA" id="ARBA00022777"/>
    </source>
</evidence>
<dbReference type="SMART" id="SM00387">
    <property type="entry name" value="HATPase_c"/>
    <property type="match status" value="1"/>
</dbReference>
<comment type="subcellular location">
    <subcellularLocation>
        <location evidence="2">Membrane</location>
    </subcellularLocation>
</comment>
<evidence type="ECO:0000256" key="2">
    <source>
        <dbReference type="ARBA" id="ARBA00004370"/>
    </source>
</evidence>
<dbReference type="InterPro" id="IPR050351">
    <property type="entry name" value="BphY/WalK/GraS-like"/>
</dbReference>
<accession>A0A923IZJ7</accession>
<dbReference type="InterPro" id="IPR036890">
    <property type="entry name" value="HATPase_C_sf"/>
</dbReference>
<dbReference type="Pfam" id="PF00512">
    <property type="entry name" value="HisKA"/>
    <property type="match status" value="1"/>
</dbReference>
<keyword evidence="4" id="KW-0597">Phosphoprotein</keyword>
<dbReference type="InterPro" id="IPR036097">
    <property type="entry name" value="HisK_dim/P_sf"/>
</dbReference>
<name>A0A923IZJ7_CLOTT</name>
<dbReference type="Proteomes" id="UP000563151">
    <property type="component" value="Unassembled WGS sequence"/>
</dbReference>
<comment type="caution">
    <text evidence="9">The sequence shown here is derived from an EMBL/GenBank/DDBJ whole genome shotgun (WGS) entry which is preliminary data.</text>
</comment>
<dbReference type="InterPro" id="IPR004358">
    <property type="entry name" value="Sig_transdc_His_kin-like_C"/>
</dbReference>
<dbReference type="Gene3D" id="1.10.287.130">
    <property type="match status" value="1"/>
</dbReference>
<keyword evidence="7" id="KW-0902">Two-component regulatory system</keyword>
<evidence type="ECO:0000256" key="7">
    <source>
        <dbReference type="ARBA" id="ARBA00023012"/>
    </source>
</evidence>
<evidence type="ECO:0000313" key="10">
    <source>
        <dbReference type="Proteomes" id="UP000563151"/>
    </source>
</evidence>
<keyword evidence="6 9" id="KW-0418">Kinase</keyword>
<dbReference type="PRINTS" id="PR00344">
    <property type="entry name" value="BCTRLSENSOR"/>
</dbReference>
<feature type="domain" description="Histidine kinase" evidence="8">
    <location>
        <begin position="93"/>
        <end position="307"/>
    </location>
</feature>
<dbReference type="CDD" id="cd00082">
    <property type="entry name" value="HisKA"/>
    <property type="match status" value="1"/>
</dbReference>
<organism evidence="9 10">
    <name type="scientific">Clostridium tetanomorphum</name>
    <dbReference type="NCBI Taxonomy" id="1553"/>
    <lineage>
        <taxon>Bacteria</taxon>
        <taxon>Bacillati</taxon>
        <taxon>Bacillota</taxon>
        <taxon>Clostridia</taxon>
        <taxon>Eubacteriales</taxon>
        <taxon>Clostridiaceae</taxon>
        <taxon>Clostridium</taxon>
    </lineage>
</organism>
<dbReference type="InterPro" id="IPR005467">
    <property type="entry name" value="His_kinase_dom"/>
</dbReference>
<dbReference type="EC" id="2.7.13.3" evidence="3"/>
<dbReference type="SMART" id="SM00388">
    <property type="entry name" value="HisKA"/>
    <property type="match status" value="1"/>
</dbReference>
<dbReference type="InterPro" id="IPR003594">
    <property type="entry name" value="HATPase_dom"/>
</dbReference>
<dbReference type="EMBL" id="JAAZWO010000006">
    <property type="protein sequence ID" value="MBC2397406.1"/>
    <property type="molecule type" value="Genomic_DNA"/>
</dbReference>
<dbReference type="PANTHER" id="PTHR45453:SF1">
    <property type="entry name" value="PHOSPHATE REGULON SENSOR PROTEIN PHOR"/>
    <property type="match status" value="1"/>
</dbReference>
<protein>
    <recommendedName>
        <fullName evidence="3">histidine kinase</fullName>
        <ecNumber evidence="3">2.7.13.3</ecNumber>
    </recommendedName>
</protein>